<dbReference type="Proteomes" id="UP000655225">
    <property type="component" value="Unassembled WGS sequence"/>
</dbReference>
<feature type="domain" description="C3H1-type" evidence="7">
    <location>
        <begin position="129"/>
        <end position="157"/>
    </location>
</feature>
<evidence type="ECO:0000313" key="8">
    <source>
        <dbReference type="EMBL" id="KAF8401525.1"/>
    </source>
</evidence>
<dbReference type="Pfam" id="PF00642">
    <property type="entry name" value="zf-CCCH"/>
    <property type="match status" value="3"/>
</dbReference>
<feature type="zinc finger region" description="C3H1-type" evidence="5">
    <location>
        <begin position="129"/>
        <end position="157"/>
    </location>
</feature>
<reference evidence="8 9" key="1">
    <citation type="submission" date="2020-04" db="EMBL/GenBank/DDBJ databases">
        <title>Plant Genome Project.</title>
        <authorList>
            <person name="Zhang R.-G."/>
        </authorList>
    </citation>
    <scope>NUCLEOTIDE SEQUENCE [LARGE SCALE GENOMIC DNA]</scope>
    <source>
        <strain evidence="8">YNK0</strain>
        <tissue evidence="8">Leaf</tissue>
    </source>
</reference>
<dbReference type="InterPro" id="IPR000571">
    <property type="entry name" value="Znf_CCCH"/>
</dbReference>
<dbReference type="PANTHER" id="PTHR12506:SF41">
    <property type="entry name" value="ZINC FINGER CCCH DOMAIN-CONTAINING PROTEIN 58"/>
    <property type="match status" value="1"/>
</dbReference>
<dbReference type="PANTHER" id="PTHR12506">
    <property type="entry name" value="PROTEIN PHOSPHATASE RELATED"/>
    <property type="match status" value="1"/>
</dbReference>
<organism evidence="8 9">
    <name type="scientific">Tetracentron sinense</name>
    <name type="common">Spur-leaf</name>
    <dbReference type="NCBI Taxonomy" id="13715"/>
    <lineage>
        <taxon>Eukaryota</taxon>
        <taxon>Viridiplantae</taxon>
        <taxon>Streptophyta</taxon>
        <taxon>Embryophyta</taxon>
        <taxon>Tracheophyta</taxon>
        <taxon>Spermatophyta</taxon>
        <taxon>Magnoliopsida</taxon>
        <taxon>Trochodendrales</taxon>
        <taxon>Trochodendraceae</taxon>
        <taxon>Tetracentron</taxon>
    </lineage>
</organism>
<dbReference type="SMART" id="SM00356">
    <property type="entry name" value="ZnF_C3H1"/>
    <property type="match status" value="3"/>
</dbReference>
<dbReference type="OrthoDB" id="411372at2759"/>
<feature type="zinc finger region" description="C3H1-type" evidence="5">
    <location>
        <begin position="286"/>
        <end position="314"/>
    </location>
</feature>
<feature type="domain" description="C3H1-type" evidence="7">
    <location>
        <begin position="286"/>
        <end position="314"/>
    </location>
</feature>
<feature type="domain" description="C3H1-type" evidence="7">
    <location>
        <begin position="48"/>
        <end position="76"/>
    </location>
</feature>
<feature type="zinc finger region" description="C3H1-type" evidence="5">
    <location>
        <begin position="48"/>
        <end position="76"/>
    </location>
</feature>
<dbReference type="GO" id="GO:0003677">
    <property type="term" value="F:DNA binding"/>
    <property type="evidence" value="ECO:0007669"/>
    <property type="project" value="UniProtKB-KW"/>
</dbReference>
<evidence type="ECO:0000256" key="2">
    <source>
        <dbReference type="ARBA" id="ARBA00022771"/>
    </source>
</evidence>
<protein>
    <recommendedName>
        <fullName evidence="7">C3H1-type domain-containing protein</fullName>
    </recommendedName>
</protein>
<dbReference type="EMBL" id="JABCRI010000008">
    <property type="protein sequence ID" value="KAF8401525.1"/>
    <property type="molecule type" value="Genomic_DNA"/>
</dbReference>
<evidence type="ECO:0000256" key="1">
    <source>
        <dbReference type="ARBA" id="ARBA00022723"/>
    </source>
</evidence>
<evidence type="ECO:0000313" key="9">
    <source>
        <dbReference type="Proteomes" id="UP000655225"/>
    </source>
</evidence>
<keyword evidence="1 5" id="KW-0479">Metal-binding</keyword>
<dbReference type="InterPro" id="IPR036855">
    <property type="entry name" value="Znf_CCCH_sf"/>
</dbReference>
<evidence type="ECO:0000256" key="3">
    <source>
        <dbReference type="ARBA" id="ARBA00022833"/>
    </source>
</evidence>
<dbReference type="GO" id="GO:0008270">
    <property type="term" value="F:zinc ion binding"/>
    <property type="evidence" value="ECO:0007669"/>
    <property type="project" value="UniProtKB-KW"/>
</dbReference>
<dbReference type="PROSITE" id="PS50103">
    <property type="entry name" value="ZF_C3H1"/>
    <property type="match status" value="3"/>
</dbReference>
<proteinExistence type="predicted"/>
<feature type="region of interest" description="Disordered" evidence="6">
    <location>
        <begin position="1"/>
        <end position="26"/>
    </location>
</feature>
<keyword evidence="4" id="KW-0238">DNA-binding</keyword>
<dbReference type="GO" id="GO:0003729">
    <property type="term" value="F:mRNA binding"/>
    <property type="evidence" value="ECO:0007669"/>
    <property type="project" value="UniProtKB-ARBA"/>
</dbReference>
<evidence type="ECO:0000256" key="6">
    <source>
        <dbReference type="SAM" id="MobiDB-lite"/>
    </source>
</evidence>
<keyword evidence="9" id="KW-1185">Reference proteome</keyword>
<keyword evidence="3 5" id="KW-0862">Zinc</keyword>
<dbReference type="AlphaFoldDB" id="A0A834Z6W2"/>
<sequence>MDTYGRNPRMEASQSNPPLEWSSPGAETGLEELMWQSRLGGRESYPERPGEPDCIYYTRNGFCGYGARCRFNHPRGRTMVVGAARPGGGEYPERVGQPVLAIDQCGIKESLQETFLYLDYLFYEKDYLQQGEKECSYYVKTGQCKFGATCKFHHPQPSDTSIPAPAPAFYPTVQSASVPSPQQYGGMHSSWQAARPALLPSLCVQGTYGPVLLSPGMVPVPGWSPFPAPVSPVVSPGSQPTVGAGSLYRVTQLSHLAPAYPGPYPPLPSSADPSSNSQKEHIFPERLGQPDCQYYLRTGDCKFKSTCRYHHPPVWITPKTNCALSHMGLPLRPVCCFFHAFIFEFGSLNLFLDNEVLDAIIANYEIQVTFTGKQSHTVVLVNEALVGKINKNENDELSNCFVIRDIMAMKEEKILDLQLQETDIVFATSIVRQIEFGGP</sequence>
<dbReference type="OMA" id="PRMEASQ"/>
<dbReference type="Gene3D" id="4.10.1000.10">
    <property type="entry name" value="Zinc finger, CCCH-type"/>
    <property type="match status" value="1"/>
</dbReference>
<gene>
    <name evidence="8" type="ORF">HHK36_012465</name>
</gene>
<dbReference type="InterPro" id="IPR050974">
    <property type="entry name" value="Plant_ZF_CCCH"/>
</dbReference>
<accession>A0A834Z6W2</accession>
<keyword evidence="2 5" id="KW-0863">Zinc-finger</keyword>
<comment type="caution">
    <text evidence="8">The sequence shown here is derived from an EMBL/GenBank/DDBJ whole genome shotgun (WGS) entry which is preliminary data.</text>
</comment>
<evidence type="ECO:0000259" key="7">
    <source>
        <dbReference type="PROSITE" id="PS50103"/>
    </source>
</evidence>
<name>A0A834Z6W2_TETSI</name>
<evidence type="ECO:0000256" key="5">
    <source>
        <dbReference type="PROSITE-ProRule" id="PRU00723"/>
    </source>
</evidence>
<evidence type="ECO:0000256" key="4">
    <source>
        <dbReference type="ARBA" id="ARBA00023125"/>
    </source>
</evidence>
<dbReference type="Gene3D" id="2.30.30.1190">
    <property type="match status" value="1"/>
</dbReference>
<dbReference type="SUPFAM" id="SSF90229">
    <property type="entry name" value="CCCH zinc finger"/>
    <property type="match status" value="2"/>
</dbReference>